<keyword evidence="8" id="KW-0963">Cytoplasm</keyword>
<evidence type="ECO:0000256" key="9">
    <source>
        <dbReference type="ARBA" id="ARBA00022786"/>
    </source>
</evidence>
<comment type="function">
    <text evidence="13">Involved in the ubiquitination and subsequent proteasomal degradation via the von Hippel-Lindau ubiquitination complex. Seems to act as a target recruitment subunit in the E3 ubiquitin ligase complex and recruits hydroxylated hypoxia-inducible factor (HIF) under normoxic conditions. Involved in transcriptional repression through interaction with HIF1A, HIF1AN and histone deacetylases. Ubiquitinates, in an oxygen-responsive manner, ADRB2. Acts as a negative regulator of mTORC1 by promoting ubiquitination and degradation of RPTOR.</text>
</comment>
<dbReference type="EMBL" id="BEZZ01000011">
    <property type="protein sequence ID" value="GCC22479.1"/>
    <property type="molecule type" value="Genomic_DNA"/>
</dbReference>
<evidence type="ECO:0000313" key="19">
    <source>
        <dbReference type="Proteomes" id="UP000287033"/>
    </source>
</evidence>
<keyword evidence="12" id="KW-0539">Nucleus</keyword>
<feature type="domain" description="von Hippel-Lindau disease tumour suppressor alpha" evidence="17">
    <location>
        <begin position="109"/>
        <end position="157"/>
    </location>
</feature>
<dbReference type="InterPro" id="IPR024048">
    <property type="entry name" value="VHL_alpha_dom"/>
</dbReference>
<dbReference type="OrthoDB" id="413400at2759"/>
<keyword evidence="10" id="KW-0256">Endoplasmic reticulum</keyword>
<evidence type="ECO:0000256" key="6">
    <source>
        <dbReference type="ARBA" id="ARBA00010057"/>
    </source>
</evidence>
<keyword evidence="7" id="KW-1003">Cell membrane</keyword>
<evidence type="ECO:0000256" key="2">
    <source>
        <dbReference type="ARBA" id="ARBA00004202"/>
    </source>
</evidence>
<reference evidence="18 19" key="1">
    <citation type="journal article" date="2018" name="Nat. Ecol. Evol.">
        <title>Shark genomes provide insights into elasmobranch evolution and the origin of vertebrates.</title>
        <authorList>
            <person name="Hara Y"/>
            <person name="Yamaguchi K"/>
            <person name="Onimaru K"/>
            <person name="Kadota M"/>
            <person name="Koyanagi M"/>
            <person name="Keeley SD"/>
            <person name="Tatsumi K"/>
            <person name="Tanaka K"/>
            <person name="Motone F"/>
            <person name="Kageyama Y"/>
            <person name="Nozu R"/>
            <person name="Adachi N"/>
            <person name="Nishimura O"/>
            <person name="Nakagawa R"/>
            <person name="Tanegashima C"/>
            <person name="Kiyatake I"/>
            <person name="Matsumoto R"/>
            <person name="Murakumo K"/>
            <person name="Nishida K"/>
            <person name="Terakita A"/>
            <person name="Kuratani S"/>
            <person name="Sato K"/>
            <person name="Hyodo S Kuraku.S."/>
        </authorList>
    </citation>
    <scope>NUCLEOTIDE SEQUENCE [LARGE SCALE GENOMIC DNA]</scope>
</reference>
<dbReference type="AlphaFoldDB" id="A0A401RWH3"/>
<keyword evidence="11" id="KW-0472">Membrane</keyword>
<protein>
    <recommendedName>
        <fullName evidence="14">von Hippel-Lindau disease tumor suppressor</fullName>
    </recommendedName>
    <alternativeName>
        <fullName evidence="15">pVHL</fullName>
    </alternativeName>
</protein>
<evidence type="ECO:0000256" key="10">
    <source>
        <dbReference type="ARBA" id="ARBA00022824"/>
    </source>
</evidence>
<evidence type="ECO:0000256" key="3">
    <source>
        <dbReference type="ARBA" id="ARBA00004240"/>
    </source>
</evidence>
<dbReference type="CDD" id="cd05468">
    <property type="entry name" value="pVHL"/>
    <property type="match status" value="1"/>
</dbReference>
<comment type="subcellular location">
    <subcellularLocation>
        <location evidence="2">Cell membrane</location>
        <topology evidence="2">Peripheral membrane protein</topology>
    </subcellularLocation>
    <subcellularLocation>
        <location evidence="4">Cytoplasm</location>
    </subcellularLocation>
    <subcellularLocation>
        <location evidence="3">Endoplasmic reticulum</location>
    </subcellularLocation>
    <subcellularLocation>
        <location evidence="1">Nucleus</location>
    </subcellularLocation>
</comment>
<dbReference type="FunFam" id="1.10.750.10:FF:000001">
    <property type="entry name" value="von Hippel-Lindau disease tumor suppressor"/>
    <property type="match status" value="1"/>
</dbReference>
<evidence type="ECO:0000256" key="14">
    <source>
        <dbReference type="ARBA" id="ARBA00072532"/>
    </source>
</evidence>
<keyword evidence="19" id="KW-1185">Reference proteome</keyword>
<dbReference type="Proteomes" id="UP000287033">
    <property type="component" value="Unassembled WGS sequence"/>
</dbReference>
<evidence type="ECO:0000256" key="7">
    <source>
        <dbReference type="ARBA" id="ARBA00022475"/>
    </source>
</evidence>
<accession>A0A401RWH3</accession>
<dbReference type="GO" id="GO:0005783">
    <property type="term" value="C:endoplasmic reticulum"/>
    <property type="evidence" value="ECO:0007669"/>
    <property type="project" value="UniProtKB-SubCell"/>
</dbReference>
<evidence type="ECO:0000256" key="5">
    <source>
        <dbReference type="ARBA" id="ARBA00004906"/>
    </source>
</evidence>
<gene>
    <name evidence="18" type="ORF">chiPu_0000867</name>
</gene>
<organism evidence="18 19">
    <name type="scientific">Chiloscyllium punctatum</name>
    <name type="common">Brownbanded bambooshark</name>
    <name type="synonym">Hemiscyllium punctatum</name>
    <dbReference type="NCBI Taxonomy" id="137246"/>
    <lineage>
        <taxon>Eukaryota</taxon>
        <taxon>Metazoa</taxon>
        <taxon>Chordata</taxon>
        <taxon>Craniata</taxon>
        <taxon>Vertebrata</taxon>
        <taxon>Chondrichthyes</taxon>
        <taxon>Elasmobranchii</taxon>
        <taxon>Galeomorphii</taxon>
        <taxon>Galeoidea</taxon>
        <taxon>Orectolobiformes</taxon>
        <taxon>Hemiscylliidae</taxon>
        <taxon>Chiloscyllium</taxon>
    </lineage>
</organism>
<dbReference type="GO" id="GO:0005634">
    <property type="term" value="C:nucleus"/>
    <property type="evidence" value="ECO:0007669"/>
    <property type="project" value="UniProtKB-SubCell"/>
</dbReference>
<evidence type="ECO:0000256" key="12">
    <source>
        <dbReference type="ARBA" id="ARBA00023242"/>
    </source>
</evidence>
<name>A0A401RWH3_CHIPU</name>
<evidence type="ECO:0000256" key="11">
    <source>
        <dbReference type="ARBA" id="ARBA00023136"/>
    </source>
</evidence>
<dbReference type="Gene3D" id="1.10.750.10">
    <property type="entry name" value="von Hippel-Lindau disease tumour suppressor, alpha domain"/>
    <property type="match status" value="1"/>
</dbReference>
<evidence type="ECO:0000259" key="16">
    <source>
        <dbReference type="Pfam" id="PF01847"/>
    </source>
</evidence>
<dbReference type="GO" id="GO:0010468">
    <property type="term" value="P:regulation of gene expression"/>
    <property type="evidence" value="ECO:0007669"/>
    <property type="project" value="UniProtKB-ARBA"/>
</dbReference>
<dbReference type="Pfam" id="PF17211">
    <property type="entry name" value="VHL_C"/>
    <property type="match status" value="1"/>
</dbReference>
<evidence type="ECO:0000259" key="17">
    <source>
        <dbReference type="Pfam" id="PF17211"/>
    </source>
</evidence>
<evidence type="ECO:0000256" key="1">
    <source>
        <dbReference type="ARBA" id="ARBA00004123"/>
    </source>
</evidence>
<dbReference type="InterPro" id="IPR037140">
    <property type="entry name" value="VHL_beta_dom_sf"/>
</dbReference>
<evidence type="ECO:0000256" key="4">
    <source>
        <dbReference type="ARBA" id="ARBA00004496"/>
    </source>
</evidence>
<dbReference type="FunFam" id="2.60.40.780:FF:000001">
    <property type="entry name" value="von Hippel-Lindau disease tumor suppressor"/>
    <property type="match status" value="1"/>
</dbReference>
<feature type="domain" description="von Hippel-Lindau disease tumour suppressor beta" evidence="16">
    <location>
        <begin position="12"/>
        <end position="90"/>
    </location>
</feature>
<dbReference type="Gene3D" id="2.60.40.780">
    <property type="entry name" value="von Hippel-Lindau disease tumour suppressor, beta domain"/>
    <property type="match status" value="1"/>
</dbReference>
<dbReference type="Pfam" id="PF01847">
    <property type="entry name" value="VHL"/>
    <property type="match status" value="1"/>
</dbReference>
<dbReference type="SUPFAM" id="SSF49468">
    <property type="entry name" value="VHL"/>
    <property type="match status" value="1"/>
</dbReference>
<dbReference type="STRING" id="137246.A0A401RWH3"/>
<dbReference type="GO" id="GO:0001666">
    <property type="term" value="P:response to hypoxia"/>
    <property type="evidence" value="ECO:0007669"/>
    <property type="project" value="UniProtKB-ARBA"/>
</dbReference>
<dbReference type="InterPro" id="IPR024053">
    <property type="entry name" value="VHL_beta_dom"/>
</dbReference>
<dbReference type="InterPro" id="IPR036208">
    <property type="entry name" value="VHL_sf"/>
</dbReference>
<sequence length="162" mass="18672">MAHTGEQPVSPLRSLHSDEATFVKFVNRTLRTARPWWINFEGVPQNYDDIPPGGALHMCTYRTHPWVFRDADTGDKLLIKNGEIYFPTSTQYDEDGPIYIPVHVTVPVYSLKNCCLQCIRKHVKSEDYTKLDLPKSLHTDLKNSPDLLRAIGKLSRRYRSNE</sequence>
<evidence type="ECO:0000256" key="8">
    <source>
        <dbReference type="ARBA" id="ARBA00022490"/>
    </source>
</evidence>
<evidence type="ECO:0000256" key="13">
    <source>
        <dbReference type="ARBA" id="ARBA00059036"/>
    </source>
</evidence>
<comment type="similarity">
    <text evidence="6">Belongs to the VHL family.</text>
</comment>
<dbReference type="GO" id="GO:0005886">
    <property type="term" value="C:plasma membrane"/>
    <property type="evidence" value="ECO:0007669"/>
    <property type="project" value="UniProtKB-SubCell"/>
</dbReference>
<comment type="caution">
    <text evidence="18">The sequence shown here is derived from an EMBL/GenBank/DDBJ whole genome shotgun (WGS) entry which is preliminary data.</text>
</comment>
<comment type="pathway">
    <text evidence="5">Protein modification; protein ubiquitination.</text>
</comment>
<keyword evidence="9" id="KW-0833">Ubl conjugation pathway</keyword>
<evidence type="ECO:0000256" key="15">
    <source>
        <dbReference type="ARBA" id="ARBA00080646"/>
    </source>
</evidence>
<dbReference type="OMA" id="GHPWICR"/>
<dbReference type="InterPro" id="IPR022772">
    <property type="entry name" value="VHL_tumour_suppress_b/a_dom"/>
</dbReference>
<evidence type="ECO:0000313" key="18">
    <source>
        <dbReference type="EMBL" id="GCC22479.1"/>
    </source>
</evidence>
<dbReference type="InterPro" id="IPR037139">
    <property type="entry name" value="VHL_alpha_dom_sf"/>
</dbReference>
<proteinExistence type="inferred from homology"/>